<evidence type="ECO:0000256" key="2">
    <source>
        <dbReference type="ARBA" id="ARBA00016066"/>
    </source>
</evidence>
<dbReference type="AlphaFoldDB" id="A0A1L0DD60"/>
<proteinExistence type="inferred from homology"/>
<dbReference type="UniPathway" id="UPA00143"/>
<dbReference type="GO" id="GO:0031145">
    <property type="term" value="P:anaphase-promoting complex-dependent catabolic process"/>
    <property type="evidence" value="ECO:0007669"/>
    <property type="project" value="TreeGrafter"/>
</dbReference>
<evidence type="ECO:0000256" key="7">
    <source>
        <dbReference type="ARBA" id="ARBA00031069"/>
    </source>
</evidence>
<dbReference type="EMBL" id="LT635764">
    <property type="protein sequence ID" value="SGZ50326.1"/>
    <property type="molecule type" value="Genomic_DNA"/>
</dbReference>
<dbReference type="PANTHER" id="PTHR12830">
    <property type="entry name" value="ANAPHASE-PROMOTING COMPLEX SUBUNIT 5"/>
    <property type="match status" value="1"/>
</dbReference>
<dbReference type="GO" id="GO:0070979">
    <property type="term" value="P:protein K11-linked ubiquitination"/>
    <property type="evidence" value="ECO:0007669"/>
    <property type="project" value="TreeGrafter"/>
</dbReference>
<keyword evidence="5" id="KW-0833">Ubl conjugation pathway</keyword>
<gene>
    <name evidence="10" type="ORF">SAMEA4029009_CIC11G00000001040</name>
</gene>
<dbReference type="PANTHER" id="PTHR12830:SF9">
    <property type="entry name" value="ANAPHASE-PROMOTING COMPLEX SUBUNIT 5"/>
    <property type="match status" value="1"/>
</dbReference>
<protein>
    <recommendedName>
        <fullName evidence="2">Anaphase-promoting complex subunit 5</fullName>
    </recommendedName>
    <alternativeName>
        <fullName evidence="7">Cyclosome subunit 5</fullName>
    </alternativeName>
</protein>
<evidence type="ECO:0000313" key="10">
    <source>
        <dbReference type="EMBL" id="SGZ50326.1"/>
    </source>
</evidence>
<evidence type="ECO:0000313" key="11">
    <source>
        <dbReference type="Proteomes" id="UP000182259"/>
    </source>
</evidence>
<evidence type="ECO:0000256" key="5">
    <source>
        <dbReference type="ARBA" id="ARBA00022786"/>
    </source>
</evidence>
<dbReference type="InterPro" id="IPR037679">
    <property type="entry name" value="Apc5"/>
</dbReference>
<evidence type="ECO:0000259" key="9">
    <source>
        <dbReference type="Pfam" id="PF12862"/>
    </source>
</evidence>
<evidence type="ECO:0000256" key="4">
    <source>
        <dbReference type="ARBA" id="ARBA00022776"/>
    </source>
</evidence>
<evidence type="ECO:0000256" key="8">
    <source>
        <dbReference type="ARBA" id="ARBA00045696"/>
    </source>
</evidence>
<keyword evidence="4" id="KW-0498">Mitosis</keyword>
<evidence type="ECO:0000256" key="1">
    <source>
        <dbReference type="ARBA" id="ARBA00007450"/>
    </source>
</evidence>
<keyword evidence="3" id="KW-0132">Cell division</keyword>
<dbReference type="InterPro" id="IPR026000">
    <property type="entry name" value="Apc5_dom"/>
</dbReference>
<comment type="similarity">
    <text evidence="1">Belongs to the APC5 family.</text>
</comment>
<evidence type="ECO:0000256" key="3">
    <source>
        <dbReference type="ARBA" id="ARBA00022618"/>
    </source>
</evidence>
<sequence>MPLDSVESTMACKRKFIVSEEISPLNIALTLLVKLYLSNLLTNQRSIVYILVKYLEGRQYNQTKELKVAPTLCELCEAFLECQVDVNSTRMPPHSNSHDLSAKLAIFNLLDLAWSIESEEDMHLQINEANSLLLDPNTISSGINMAASPRSIIGRFLQRIVVAAKLLHFDESMLVFQSFCHFRESSRRYYETFKMDGFDLLGINQRAHSVGSTTEVRNHMDDFTKTSEDNQILDARLYKSLNDQLGLITSTATLPEEDVVVTPHTKAELDSLIDAQVNFLERYGSPTSPALRSIMEQLASPYLEFSTVHRSHIGPSPSIHYLRYLENLHEGNYLAAFDSLHQYFDYMVSQGSRYFYHFALIARASLHQCFGEDQKALDSIEEAISVARENKDNGTLTYVLSWLFNFMKDKPTLWVNQTSFQNNGELQLLDFLTRKSQTVSLLLAAVSFCFVTESYLSNGDPSEKLCESLFRALYVSINDGTPSFVKCSELASLVWCKLGVPYLNELYVDTGLTYALKFGSKSDVLDLSLKKQVGIFWRENPESAMNDLRQMLKTYTGNVAQYQRLQKQILLLQIESSLRSGKVLLARESIDVLLNSGDMDEESKLDVIRLNSSLLVANENTSGAIQWFSREISNSTKRIRPNLFNSIRLSLIKTRLLVHADANSRALSLIAQHIKIAKGIGFGAVLMEALVQMISLLNNIQSVDEANRIGLRLIPAVTRTQNQKLIAALYFELARCSCVFLETSSNRLNRKELFTDFLRFLSIAISGYKKSIDLKLLVECFRLEQRVAVAGADFKDEIANTIPFQNFKSHSQAGLEILRKKVSDECNLGYLKS</sequence>
<dbReference type="InterPro" id="IPR011990">
    <property type="entry name" value="TPR-like_helical_dom_sf"/>
</dbReference>
<dbReference type="GO" id="GO:0051301">
    <property type="term" value="P:cell division"/>
    <property type="evidence" value="ECO:0007669"/>
    <property type="project" value="UniProtKB-KW"/>
</dbReference>
<dbReference type="Proteomes" id="UP000182259">
    <property type="component" value="Chromosome I"/>
</dbReference>
<reference evidence="10 11" key="1">
    <citation type="submission" date="2016-10" db="EMBL/GenBank/DDBJ databases">
        <authorList>
            <person name="de Groot N.N."/>
        </authorList>
    </citation>
    <scope>NUCLEOTIDE SEQUENCE [LARGE SCALE GENOMIC DNA]</scope>
    <source>
        <strain evidence="10 11">PYCC 4715</strain>
    </source>
</reference>
<name>A0A1L0DD60_9ASCO</name>
<dbReference type="GO" id="GO:0045842">
    <property type="term" value="P:positive regulation of mitotic metaphase/anaphase transition"/>
    <property type="evidence" value="ECO:0007669"/>
    <property type="project" value="TreeGrafter"/>
</dbReference>
<comment type="function">
    <text evidence="8">Component of the anaphase promoting complex/cyclosome (APC/C), a cell cycle-regulated E3 ubiquitin ligase that controls progression through mitosis and the G1 phase of the cell cycle. The APC/C complex acts by mediating ubiquitination and subsequent degradation of target proteins: it mainly mediates the formation of 'Lys-11'-linked polyubiquitin chains and, to a lower extent, the formation of 'Lys-48'- and 'Lys-63'-linked polyubiquitin chains. The APC/C complex catalyzes assembly of branched 'Lys-11'-/'Lys-48'-linked branched ubiquitin chains on target proteins.</text>
</comment>
<keyword evidence="6" id="KW-0131">Cell cycle</keyword>
<accession>A0A1L0DD60</accession>
<evidence type="ECO:0000256" key="6">
    <source>
        <dbReference type="ARBA" id="ARBA00023306"/>
    </source>
</evidence>
<dbReference type="SUPFAM" id="SSF48452">
    <property type="entry name" value="TPR-like"/>
    <property type="match status" value="1"/>
</dbReference>
<dbReference type="GO" id="GO:0005680">
    <property type="term" value="C:anaphase-promoting complex"/>
    <property type="evidence" value="ECO:0007669"/>
    <property type="project" value="InterPro"/>
</dbReference>
<organism evidence="10 11">
    <name type="scientific">Sungouiella intermedia</name>
    <dbReference type="NCBI Taxonomy" id="45354"/>
    <lineage>
        <taxon>Eukaryota</taxon>
        <taxon>Fungi</taxon>
        <taxon>Dikarya</taxon>
        <taxon>Ascomycota</taxon>
        <taxon>Saccharomycotina</taxon>
        <taxon>Pichiomycetes</taxon>
        <taxon>Metschnikowiaceae</taxon>
        <taxon>Sungouiella</taxon>
    </lineage>
</organism>
<dbReference type="Pfam" id="PF12862">
    <property type="entry name" value="ANAPC5"/>
    <property type="match status" value="1"/>
</dbReference>
<feature type="domain" description="Anaphase-promoting complex subunit 5" evidence="9">
    <location>
        <begin position="320"/>
        <end position="409"/>
    </location>
</feature>